<keyword evidence="1" id="KW-0687">Ribonucleoprotein</keyword>
<accession>A0A4Y5UM95</accession>
<sequence>MIIKVGYVITNKNDTRYKFIVPFWKKNLKYKNIQLKIKFNFFNDCRKEFLQNFIVLVKFNSKQKRYTLIKILY</sequence>
<name>A0A4Y5UM95_NEOCA</name>
<gene>
    <name evidence="1" type="primary">rps17</name>
</gene>
<dbReference type="GO" id="GO:0005840">
    <property type="term" value="C:ribosome"/>
    <property type="evidence" value="ECO:0007669"/>
    <property type="project" value="UniProtKB-KW"/>
</dbReference>
<dbReference type="EMBL" id="MK770339">
    <property type="protein sequence ID" value="QDC33684.1"/>
    <property type="molecule type" value="Genomic_DNA"/>
</dbReference>
<evidence type="ECO:0000313" key="1">
    <source>
        <dbReference type="EMBL" id="QDC33684.1"/>
    </source>
</evidence>
<reference evidence="1" key="1">
    <citation type="submission" date="2019-04" db="EMBL/GenBank/DDBJ databases">
        <title>Contribution of introns to the species diversity associated with the apicomplexan parasite, Neospora caninum.</title>
        <authorList>
            <person name="Calarco L.M."/>
            <person name="Ellis J.T."/>
        </authorList>
    </citation>
    <scope>NUCLEOTIDE SEQUENCE</scope>
    <source>
        <strain evidence="1">NC-Liverpool</strain>
    </source>
</reference>
<keyword evidence="1" id="KW-0689">Ribosomal protein</keyword>
<protein>
    <submittedName>
        <fullName evidence="1">Ribosomal protein S17</fullName>
    </submittedName>
</protein>
<organism evidence="1">
    <name type="scientific">Neospora caninum</name>
    <name type="common">Coccidian parasite</name>
    <dbReference type="NCBI Taxonomy" id="29176"/>
    <lineage>
        <taxon>Eukaryota</taxon>
        <taxon>Sar</taxon>
        <taxon>Alveolata</taxon>
        <taxon>Apicomplexa</taxon>
        <taxon>Conoidasida</taxon>
        <taxon>Coccidia</taxon>
        <taxon>Eucoccidiorida</taxon>
        <taxon>Eimeriorina</taxon>
        <taxon>Sarcocystidae</taxon>
        <taxon>Neospora</taxon>
    </lineage>
</organism>
<dbReference type="AlphaFoldDB" id="A0A4Y5UM95"/>
<proteinExistence type="predicted"/>